<protein>
    <submittedName>
        <fullName evidence="1">Uncharacterized protein</fullName>
    </submittedName>
</protein>
<dbReference type="InParanoid" id="A0A0C3C0M8"/>
<sequence length="64" mass="7105">MCLLSFRHQTHTPIISPRGIKADRLSVLLRSHATNALKTKAAMERVSVIQNAAWDICPAVHSLE</sequence>
<evidence type="ECO:0000313" key="2">
    <source>
        <dbReference type="Proteomes" id="UP000054166"/>
    </source>
</evidence>
<name>A0A0C3C0M8_PILCF</name>
<gene>
    <name evidence="1" type="ORF">PILCRDRAFT_450433</name>
</gene>
<reference evidence="2" key="2">
    <citation type="submission" date="2015-01" db="EMBL/GenBank/DDBJ databases">
        <title>Evolutionary Origins and Diversification of the Mycorrhizal Mutualists.</title>
        <authorList>
            <consortium name="DOE Joint Genome Institute"/>
            <consortium name="Mycorrhizal Genomics Consortium"/>
            <person name="Kohler A."/>
            <person name="Kuo A."/>
            <person name="Nagy L.G."/>
            <person name="Floudas D."/>
            <person name="Copeland A."/>
            <person name="Barry K.W."/>
            <person name="Cichocki N."/>
            <person name="Veneault-Fourrey C."/>
            <person name="LaButti K."/>
            <person name="Lindquist E.A."/>
            <person name="Lipzen A."/>
            <person name="Lundell T."/>
            <person name="Morin E."/>
            <person name="Murat C."/>
            <person name="Riley R."/>
            <person name="Ohm R."/>
            <person name="Sun H."/>
            <person name="Tunlid A."/>
            <person name="Henrissat B."/>
            <person name="Grigoriev I.V."/>
            <person name="Hibbett D.S."/>
            <person name="Martin F."/>
        </authorList>
    </citation>
    <scope>NUCLEOTIDE SEQUENCE [LARGE SCALE GENOMIC DNA]</scope>
    <source>
        <strain evidence="2">F 1598</strain>
    </source>
</reference>
<organism evidence="1 2">
    <name type="scientific">Piloderma croceum (strain F 1598)</name>
    <dbReference type="NCBI Taxonomy" id="765440"/>
    <lineage>
        <taxon>Eukaryota</taxon>
        <taxon>Fungi</taxon>
        <taxon>Dikarya</taxon>
        <taxon>Basidiomycota</taxon>
        <taxon>Agaricomycotina</taxon>
        <taxon>Agaricomycetes</taxon>
        <taxon>Agaricomycetidae</taxon>
        <taxon>Atheliales</taxon>
        <taxon>Atheliaceae</taxon>
        <taxon>Piloderma</taxon>
    </lineage>
</organism>
<keyword evidence="2" id="KW-1185">Reference proteome</keyword>
<proteinExistence type="predicted"/>
<evidence type="ECO:0000313" key="1">
    <source>
        <dbReference type="EMBL" id="KIM83107.1"/>
    </source>
</evidence>
<dbReference type="AlphaFoldDB" id="A0A0C3C0M8"/>
<dbReference type="EMBL" id="KN832992">
    <property type="protein sequence ID" value="KIM83107.1"/>
    <property type="molecule type" value="Genomic_DNA"/>
</dbReference>
<accession>A0A0C3C0M8</accession>
<dbReference type="Proteomes" id="UP000054166">
    <property type="component" value="Unassembled WGS sequence"/>
</dbReference>
<dbReference type="HOGENOM" id="CLU_2868470_0_0_1"/>
<reference evidence="1 2" key="1">
    <citation type="submission" date="2014-04" db="EMBL/GenBank/DDBJ databases">
        <authorList>
            <consortium name="DOE Joint Genome Institute"/>
            <person name="Kuo A."/>
            <person name="Tarkka M."/>
            <person name="Buscot F."/>
            <person name="Kohler A."/>
            <person name="Nagy L.G."/>
            <person name="Floudas D."/>
            <person name="Copeland A."/>
            <person name="Barry K.W."/>
            <person name="Cichocki N."/>
            <person name="Veneault-Fourrey C."/>
            <person name="LaButti K."/>
            <person name="Lindquist E.A."/>
            <person name="Lipzen A."/>
            <person name="Lundell T."/>
            <person name="Morin E."/>
            <person name="Murat C."/>
            <person name="Sun H."/>
            <person name="Tunlid A."/>
            <person name="Henrissat B."/>
            <person name="Grigoriev I.V."/>
            <person name="Hibbett D.S."/>
            <person name="Martin F."/>
            <person name="Nordberg H.P."/>
            <person name="Cantor M.N."/>
            <person name="Hua S.X."/>
        </authorList>
    </citation>
    <scope>NUCLEOTIDE SEQUENCE [LARGE SCALE GENOMIC DNA]</scope>
    <source>
        <strain evidence="1 2">F 1598</strain>
    </source>
</reference>